<sequence length="206" mass="22527">MIHLMNQLQSAKKGSLMIDGYMLKMKNIVDGPKVAGNAIIGDQVILYILTGVGPECKVVVVNLTSSNRPPCINAPTATTIDLQTQQQVSSVTTPLQFVTTSSPPPFVYFVASFVPGLQALAPTLDNVNIPTTIETTIVSSAPPIYIIHPMQTRSKLGIHRPKILAVELLDVHNHIREPKSVKNALSDPRWNKAMTDEFHALIRNKT</sequence>
<evidence type="ECO:0000313" key="2">
    <source>
        <dbReference type="Proteomes" id="UP000596661"/>
    </source>
</evidence>
<reference evidence="1" key="2">
    <citation type="submission" date="2021-03" db="UniProtKB">
        <authorList>
            <consortium name="EnsemblPlants"/>
        </authorList>
    </citation>
    <scope>IDENTIFICATION</scope>
</reference>
<dbReference type="Gramene" id="evm.model.09.230">
    <property type="protein sequence ID" value="cds.evm.model.09.230"/>
    <property type="gene ID" value="evm.TU.09.230"/>
</dbReference>
<keyword evidence="2" id="KW-1185">Reference proteome</keyword>
<dbReference type="EnsemblPlants" id="evm.model.09.230">
    <property type="protein sequence ID" value="cds.evm.model.09.230"/>
    <property type="gene ID" value="evm.TU.09.230"/>
</dbReference>
<proteinExistence type="predicted"/>
<dbReference type="EMBL" id="UZAU01000718">
    <property type="status" value="NOT_ANNOTATED_CDS"/>
    <property type="molecule type" value="Genomic_DNA"/>
</dbReference>
<evidence type="ECO:0000313" key="1">
    <source>
        <dbReference type="EnsemblPlants" id="cds.evm.model.09.230"/>
    </source>
</evidence>
<protein>
    <submittedName>
        <fullName evidence="1">Uncharacterized protein</fullName>
    </submittedName>
</protein>
<dbReference type="AlphaFoldDB" id="A0A803QFH2"/>
<name>A0A803QFH2_CANSA</name>
<reference evidence="1" key="1">
    <citation type="submission" date="2018-11" db="EMBL/GenBank/DDBJ databases">
        <authorList>
            <person name="Grassa J C."/>
        </authorList>
    </citation>
    <scope>NUCLEOTIDE SEQUENCE [LARGE SCALE GENOMIC DNA]</scope>
</reference>
<organism evidence="1 2">
    <name type="scientific">Cannabis sativa</name>
    <name type="common">Hemp</name>
    <name type="synonym">Marijuana</name>
    <dbReference type="NCBI Taxonomy" id="3483"/>
    <lineage>
        <taxon>Eukaryota</taxon>
        <taxon>Viridiplantae</taxon>
        <taxon>Streptophyta</taxon>
        <taxon>Embryophyta</taxon>
        <taxon>Tracheophyta</taxon>
        <taxon>Spermatophyta</taxon>
        <taxon>Magnoliopsida</taxon>
        <taxon>eudicotyledons</taxon>
        <taxon>Gunneridae</taxon>
        <taxon>Pentapetalae</taxon>
        <taxon>rosids</taxon>
        <taxon>fabids</taxon>
        <taxon>Rosales</taxon>
        <taxon>Cannabaceae</taxon>
        <taxon>Cannabis</taxon>
    </lineage>
</organism>
<accession>A0A803QFH2</accession>
<dbReference type="Proteomes" id="UP000596661">
    <property type="component" value="Chromosome 9"/>
</dbReference>